<evidence type="ECO:0000256" key="1">
    <source>
        <dbReference type="ARBA" id="ARBA00004429"/>
    </source>
</evidence>
<dbReference type="EMBL" id="SAUW01000009">
    <property type="protein sequence ID" value="RWR12085.1"/>
    <property type="molecule type" value="Genomic_DNA"/>
</dbReference>
<organism evidence="5 6">
    <name type="scientific">Paenirhodobacter populi</name>
    <dbReference type="NCBI Taxonomy" id="2306993"/>
    <lineage>
        <taxon>Bacteria</taxon>
        <taxon>Pseudomonadati</taxon>
        <taxon>Pseudomonadota</taxon>
        <taxon>Alphaproteobacteria</taxon>
        <taxon>Rhodobacterales</taxon>
        <taxon>Rhodobacter group</taxon>
        <taxon>Paenirhodobacter</taxon>
    </lineage>
</organism>
<reference evidence="5 6" key="1">
    <citation type="submission" date="2019-01" db="EMBL/GenBank/DDBJ databases">
        <title>Sinorhodobacter populi sp. nov. isolated from the symptomatic bark tissue of Populus euramericana canker.</title>
        <authorList>
            <person name="Xu G."/>
        </authorList>
    </citation>
    <scope>NUCLEOTIDE SEQUENCE [LARGE SCALE GENOMIC DNA]</scope>
    <source>
        <strain evidence="5 6">2D-5</strain>
    </source>
</reference>
<keyword evidence="4" id="KW-1133">Transmembrane helix</keyword>
<reference evidence="5 6" key="2">
    <citation type="submission" date="2019-01" db="EMBL/GenBank/DDBJ databases">
        <authorList>
            <person name="Li Y."/>
        </authorList>
    </citation>
    <scope>NUCLEOTIDE SEQUENCE [LARGE SCALE GENOMIC DNA]</scope>
    <source>
        <strain evidence="5 6">2D-5</strain>
    </source>
</reference>
<proteinExistence type="inferred from homology"/>
<keyword evidence="4" id="KW-0472">Membrane</keyword>
<dbReference type="AlphaFoldDB" id="A0A443IVF8"/>
<evidence type="ECO:0000256" key="3">
    <source>
        <dbReference type="ARBA" id="ARBA00022448"/>
    </source>
</evidence>
<evidence type="ECO:0000313" key="5">
    <source>
        <dbReference type="EMBL" id="RWR12085.1"/>
    </source>
</evidence>
<dbReference type="PANTHER" id="PTHR30413:SF8">
    <property type="entry name" value="TRANSPORT PERMEASE PROTEIN"/>
    <property type="match status" value="1"/>
</dbReference>
<evidence type="ECO:0000256" key="4">
    <source>
        <dbReference type="SAM" id="Phobius"/>
    </source>
</evidence>
<accession>A0A443IVF8</accession>
<evidence type="ECO:0000256" key="2">
    <source>
        <dbReference type="ARBA" id="ARBA00007783"/>
    </source>
</evidence>
<feature type="transmembrane region" description="Helical" evidence="4">
    <location>
        <begin position="242"/>
        <end position="260"/>
    </location>
</feature>
<feature type="transmembrane region" description="Helical" evidence="4">
    <location>
        <begin position="146"/>
        <end position="173"/>
    </location>
</feature>
<feature type="transmembrane region" description="Helical" evidence="4">
    <location>
        <begin position="194"/>
        <end position="215"/>
    </location>
</feature>
<name>A0A443IVF8_9RHOB</name>
<keyword evidence="3" id="KW-0813">Transport</keyword>
<dbReference type="Proteomes" id="UP000285710">
    <property type="component" value="Unassembled WGS sequence"/>
</dbReference>
<comment type="similarity">
    <text evidence="2">Belongs to the ABC-2 integral membrane protein family.</text>
</comment>
<dbReference type="RefSeq" id="WP_128181483.1">
    <property type="nucleotide sequence ID" value="NZ_SAUV01000003.1"/>
</dbReference>
<dbReference type="PANTHER" id="PTHR30413">
    <property type="entry name" value="INNER MEMBRANE TRANSPORT PERMEASE"/>
    <property type="match status" value="1"/>
</dbReference>
<keyword evidence="4" id="KW-0812">Transmembrane</keyword>
<feature type="transmembrane region" description="Helical" evidence="4">
    <location>
        <begin position="44"/>
        <end position="66"/>
    </location>
</feature>
<comment type="caution">
    <text evidence="5">The sequence shown here is derived from an EMBL/GenBank/DDBJ whole genome shotgun (WGS) entry which is preliminary data.</text>
</comment>
<gene>
    <name evidence="5" type="ORF">D2T33_10395</name>
</gene>
<dbReference type="GO" id="GO:0005886">
    <property type="term" value="C:plasma membrane"/>
    <property type="evidence" value="ECO:0007669"/>
    <property type="project" value="UniProtKB-SubCell"/>
</dbReference>
<protein>
    <submittedName>
        <fullName evidence="5">ABC transporter permease</fullName>
    </submittedName>
</protein>
<feature type="transmembrane region" description="Helical" evidence="4">
    <location>
        <begin position="72"/>
        <end position="94"/>
    </location>
</feature>
<dbReference type="GO" id="GO:0015920">
    <property type="term" value="P:lipopolysaccharide transport"/>
    <property type="evidence" value="ECO:0007669"/>
    <property type="project" value="TreeGrafter"/>
</dbReference>
<comment type="subcellular location">
    <subcellularLocation>
        <location evidence="1">Cell inner membrane</location>
        <topology evidence="1">Multi-pass membrane protein</topology>
    </subcellularLocation>
</comment>
<keyword evidence="6" id="KW-1185">Reference proteome</keyword>
<sequence length="273" mass="30515">MFRVKRRRGGLASAFNTLELIYHATVRNVRQAHGNAFIGLLKNIFQTVVLVGSFYLMMTLLGMQTVALRGDFILYIMTGIFLYMTHVKAVGAVFASEGPASAMMKHAPMTPAIAIASAALGTLYLQVLSAMTILFIYHAAFVQITIYNWVGAFAMLLLAWFSGVAVGVIFLALKPWAPDAAGIAMQIYTRVNMIASGKFFLANTLPHKILMMFSWNPLFHTIDQARGFTFINYNPHYSNWQYPLYVGLALMMIGLMGEFYTRQRASASWQARH</sequence>
<feature type="transmembrane region" description="Helical" evidence="4">
    <location>
        <begin position="115"/>
        <end position="140"/>
    </location>
</feature>
<evidence type="ECO:0000313" key="6">
    <source>
        <dbReference type="Proteomes" id="UP000285710"/>
    </source>
</evidence>